<reference evidence="2 3" key="1">
    <citation type="submission" date="2016-10" db="EMBL/GenBank/DDBJ databases">
        <authorList>
            <person name="de Groot N.N."/>
        </authorList>
    </citation>
    <scope>NUCLEOTIDE SEQUENCE [LARGE SCALE GENOMIC DNA]</scope>
    <source>
        <strain evidence="2 3">DSM 13305</strain>
    </source>
</reference>
<keyword evidence="1" id="KW-0812">Transmembrane</keyword>
<evidence type="ECO:0000313" key="2">
    <source>
        <dbReference type="EMBL" id="SEO88546.1"/>
    </source>
</evidence>
<keyword evidence="3" id="KW-1185">Reference proteome</keyword>
<organism evidence="2 3">
    <name type="scientific">Propionispora vibrioides</name>
    <dbReference type="NCBI Taxonomy" id="112903"/>
    <lineage>
        <taxon>Bacteria</taxon>
        <taxon>Bacillati</taxon>
        <taxon>Bacillota</taxon>
        <taxon>Negativicutes</taxon>
        <taxon>Selenomonadales</taxon>
        <taxon>Sporomusaceae</taxon>
        <taxon>Propionispora</taxon>
    </lineage>
</organism>
<dbReference type="EMBL" id="FODY01000006">
    <property type="protein sequence ID" value="SEO88546.1"/>
    <property type="molecule type" value="Genomic_DNA"/>
</dbReference>
<sequence length="113" mass="13221">MELQVALFLTLVGGVIISSWMLIVTSRSVYNERMSIIEKKIRLLGGNIINIEQVKRTNCPINQEYKEAELSYKFFRVKYALEDKLKEGWAIIAMKQNWYGGNGTIDSKWMWRL</sequence>
<dbReference type="RefSeq" id="WP_091745238.1">
    <property type="nucleotide sequence ID" value="NZ_FODY01000006.1"/>
</dbReference>
<feature type="transmembrane region" description="Helical" evidence="1">
    <location>
        <begin position="6"/>
        <end position="30"/>
    </location>
</feature>
<keyword evidence="1" id="KW-1133">Transmembrane helix</keyword>
<name>A0A1H8TCS5_9FIRM</name>
<evidence type="ECO:0000256" key="1">
    <source>
        <dbReference type="SAM" id="Phobius"/>
    </source>
</evidence>
<gene>
    <name evidence="2" type="ORF">SAMN04490178_106113</name>
</gene>
<proteinExistence type="predicted"/>
<keyword evidence="1" id="KW-0472">Membrane</keyword>
<dbReference type="Proteomes" id="UP000198847">
    <property type="component" value="Unassembled WGS sequence"/>
</dbReference>
<accession>A0A1H8TCS5</accession>
<dbReference type="AlphaFoldDB" id="A0A1H8TCS5"/>
<protein>
    <submittedName>
        <fullName evidence="2">Uncharacterized protein</fullName>
    </submittedName>
</protein>
<dbReference type="OrthoDB" id="3034764at2"/>
<evidence type="ECO:0000313" key="3">
    <source>
        <dbReference type="Proteomes" id="UP000198847"/>
    </source>
</evidence>